<proteinExistence type="predicted"/>
<organism evidence="3 4">
    <name type="scientific">Henosepilachna vigintioctopunctata</name>
    <dbReference type="NCBI Taxonomy" id="420089"/>
    <lineage>
        <taxon>Eukaryota</taxon>
        <taxon>Metazoa</taxon>
        <taxon>Ecdysozoa</taxon>
        <taxon>Arthropoda</taxon>
        <taxon>Hexapoda</taxon>
        <taxon>Insecta</taxon>
        <taxon>Pterygota</taxon>
        <taxon>Neoptera</taxon>
        <taxon>Endopterygota</taxon>
        <taxon>Coleoptera</taxon>
        <taxon>Polyphaga</taxon>
        <taxon>Cucujiformia</taxon>
        <taxon>Coccinelloidea</taxon>
        <taxon>Coccinellidae</taxon>
        <taxon>Epilachninae</taxon>
        <taxon>Epilachnini</taxon>
        <taxon>Henosepilachna</taxon>
    </lineage>
</organism>
<dbReference type="AlphaFoldDB" id="A0AAW1UFB9"/>
<dbReference type="PANTHER" id="PTHR46406:SF1">
    <property type="entry name" value="NITRIC OXIDE-ASSOCIATED PROTEIN 1"/>
    <property type="match status" value="1"/>
</dbReference>
<dbReference type="CDD" id="cd01855">
    <property type="entry name" value="YqeH"/>
    <property type="match status" value="1"/>
</dbReference>
<keyword evidence="4" id="KW-1185">Reference proteome</keyword>
<feature type="domain" description="G" evidence="1">
    <location>
        <begin position="229"/>
        <end position="281"/>
    </location>
</feature>
<dbReference type="Pfam" id="PF21516">
    <property type="entry name" value="YqeH-like_C"/>
    <property type="match status" value="1"/>
</dbReference>
<evidence type="ECO:0000313" key="3">
    <source>
        <dbReference type="EMBL" id="KAK9881719.1"/>
    </source>
</evidence>
<evidence type="ECO:0008006" key="5">
    <source>
        <dbReference type="Google" id="ProtNLM"/>
    </source>
</evidence>
<dbReference type="EMBL" id="JARQZJ010000070">
    <property type="protein sequence ID" value="KAK9881719.1"/>
    <property type="molecule type" value="Genomic_DNA"/>
</dbReference>
<protein>
    <recommendedName>
        <fullName evidence="5">Nitric oxide-associated protein 1</fullName>
    </recommendedName>
</protein>
<dbReference type="Pfam" id="PF01926">
    <property type="entry name" value="MMR_HSR1"/>
    <property type="match status" value="1"/>
</dbReference>
<dbReference type="InterPro" id="IPR027417">
    <property type="entry name" value="P-loop_NTPase"/>
</dbReference>
<evidence type="ECO:0000313" key="4">
    <source>
        <dbReference type="Proteomes" id="UP001431783"/>
    </source>
</evidence>
<dbReference type="InterPro" id="IPR048422">
    <property type="entry name" value="NOA1/YqeH-like_C"/>
</dbReference>
<feature type="domain" description="NOA1/YqeH-like C-terminal" evidence="2">
    <location>
        <begin position="434"/>
        <end position="537"/>
    </location>
</feature>
<dbReference type="Gene3D" id="3.40.50.300">
    <property type="entry name" value="P-loop containing nucleotide triphosphate hydrolases"/>
    <property type="match status" value="1"/>
</dbReference>
<sequence length="565" mass="63899">MQEIIRCRNELLKEQKDWMLNYDNFDDTLLNEETLVLDGNINYGTPDPKTKISKVPCGGCGAHLHCKDPSIPGYLPSEIFKNSLKEGGADLTALICQRCYFLKHHNIALDVQVTAEDYPKILQTISSKEHAIIVLMVDLTDFPCSIWPGIADIFYKKPIIVVGNKVDLLPKDSPGYLQHIKNKLIENVKAYGFGTTRLIDVLLISATTGYGIEKLITQLYHSWRFKGDVYLVGSTNVGKSSLFNALLQSDFCKSQAEDLIQRATTSIWPGTTLNLLKFPIAKPSGHKLEVRKRRLRELERLERHESALKEEQMLKTKDWKYSVLVGRIDRSVTKFDEETANSFAVNPSPNAPGRIQLGVNMKDPIYALSRWCYDTPGVVHSDHIVHLLTSEELFLTVPKVLIFPKTFILKPGESLFIAGLARLDLLEGDNFIRLTVFCSRELPISVCKSEEAQQFYEKYLGTEYLKVPSGGAQRLSKWPGLSEAKTFTVNGIDSKFSAQDVVLSNAGWIAITGGRNETFKLKAWTPEKRGVHLRDCLLPQAVNQRGPKMRSYPTYHLHEYYQEND</sequence>
<dbReference type="InterPro" id="IPR006073">
    <property type="entry name" value="GTP-bd"/>
</dbReference>
<dbReference type="GO" id="GO:0005525">
    <property type="term" value="F:GTP binding"/>
    <property type="evidence" value="ECO:0007669"/>
    <property type="project" value="InterPro"/>
</dbReference>
<dbReference type="SUPFAM" id="SSF52540">
    <property type="entry name" value="P-loop containing nucleoside triphosphate hydrolases"/>
    <property type="match status" value="1"/>
</dbReference>
<name>A0AAW1UFB9_9CUCU</name>
<gene>
    <name evidence="3" type="ORF">WA026_017237</name>
</gene>
<dbReference type="PANTHER" id="PTHR46406">
    <property type="entry name" value="NITRIC OXIDE-ASSOCIATED PROTEIN 1"/>
    <property type="match status" value="1"/>
</dbReference>
<comment type="caution">
    <text evidence="3">The sequence shown here is derived from an EMBL/GenBank/DDBJ whole genome shotgun (WGS) entry which is preliminary data.</text>
</comment>
<accession>A0AAW1UFB9</accession>
<reference evidence="3 4" key="1">
    <citation type="submission" date="2023-03" db="EMBL/GenBank/DDBJ databases">
        <title>Genome insight into feeding habits of ladybird beetles.</title>
        <authorList>
            <person name="Li H.-S."/>
            <person name="Huang Y.-H."/>
            <person name="Pang H."/>
        </authorList>
    </citation>
    <scope>NUCLEOTIDE SEQUENCE [LARGE SCALE GENOMIC DNA]</scope>
    <source>
        <strain evidence="3">SYSU_2023b</strain>
        <tissue evidence="3">Whole body</tissue>
    </source>
</reference>
<dbReference type="Proteomes" id="UP001431783">
    <property type="component" value="Unassembled WGS sequence"/>
</dbReference>
<dbReference type="InterPro" id="IPR052807">
    <property type="entry name" value="Mito_transl_resp_regulator"/>
</dbReference>
<evidence type="ECO:0000259" key="2">
    <source>
        <dbReference type="Pfam" id="PF21516"/>
    </source>
</evidence>
<evidence type="ECO:0000259" key="1">
    <source>
        <dbReference type="Pfam" id="PF01926"/>
    </source>
</evidence>